<keyword evidence="3 6" id="KW-0808">Transferase</keyword>
<evidence type="ECO:0000256" key="6">
    <source>
        <dbReference type="RuleBase" id="RU004466"/>
    </source>
</evidence>
<dbReference type="InterPro" id="IPR008949">
    <property type="entry name" value="Isoprenoid_synthase_dom_sf"/>
</dbReference>
<reference evidence="9" key="1">
    <citation type="journal article" date="2019" name="Int. J. Syst. Evol. Microbiol.">
        <title>The Global Catalogue of Microorganisms (GCM) 10K type strain sequencing project: providing services to taxonomists for standard genome sequencing and annotation.</title>
        <authorList>
            <consortium name="The Broad Institute Genomics Platform"/>
            <consortium name="The Broad Institute Genome Sequencing Center for Infectious Disease"/>
            <person name="Wu L."/>
            <person name="Ma J."/>
        </authorList>
    </citation>
    <scope>NUCLEOTIDE SEQUENCE [LARGE SCALE GENOMIC DNA]</scope>
    <source>
        <strain evidence="9">CCUG 63369</strain>
    </source>
</reference>
<evidence type="ECO:0000256" key="5">
    <source>
        <dbReference type="ARBA" id="ARBA00022842"/>
    </source>
</evidence>
<proteinExistence type="inferred from homology"/>
<dbReference type="EMBL" id="JBHTHR010000188">
    <property type="protein sequence ID" value="MFD0801290.1"/>
    <property type="molecule type" value="Genomic_DNA"/>
</dbReference>
<dbReference type="Pfam" id="PF00348">
    <property type="entry name" value="polyprenyl_synt"/>
    <property type="match status" value="1"/>
</dbReference>
<dbReference type="SFLD" id="SFLDS00005">
    <property type="entry name" value="Isoprenoid_Synthase_Type_I"/>
    <property type="match status" value="1"/>
</dbReference>
<dbReference type="EC" id="2.5.1.-" evidence="8"/>
<dbReference type="PROSITE" id="PS00723">
    <property type="entry name" value="POLYPRENYL_SYNTHASE_1"/>
    <property type="match status" value="1"/>
</dbReference>
<dbReference type="CDD" id="cd00685">
    <property type="entry name" value="Trans_IPPS_HT"/>
    <property type="match status" value="1"/>
</dbReference>
<dbReference type="SUPFAM" id="SSF48576">
    <property type="entry name" value="Terpenoid synthases"/>
    <property type="match status" value="1"/>
</dbReference>
<comment type="caution">
    <text evidence="8">The sequence shown here is derived from an EMBL/GenBank/DDBJ whole genome shotgun (WGS) entry which is preliminary data.</text>
</comment>
<accession>A0ABW3BE12</accession>
<dbReference type="Proteomes" id="UP001596956">
    <property type="component" value="Unassembled WGS sequence"/>
</dbReference>
<keyword evidence="9" id="KW-1185">Reference proteome</keyword>
<evidence type="ECO:0000256" key="7">
    <source>
        <dbReference type="SAM" id="MobiDB-lite"/>
    </source>
</evidence>
<gene>
    <name evidence="8" type="ORF">ACFQZU_08155</name>
</gene>
<keyword evidence="4" id="KW-0479">Metal-binding</keyword>
<sequence>MTESARMRRSPASDGARPPSEESAAPLDGFLAEAVEGFLADFFAERSAAAAADGFDADFDAEALQRLRDFTLAGGKRIRPAFAWWGWRGPRGAAGGPTARAALRAASALEVLHACALIQDDVMDGSTLRRGRPAVHVALETEHRCRRWSGGAGRYGESVAILLGDLALVWADDMLDEALDALHALNALDARRRVRIPWQRMRTELITGQFLDLRARAARDDTPAASLRVDRLKTAAYTVERPLHLGAALAGADDGLIAALRGYGVAIGTAFQLRDDLLGLYADPAATGYLTGDDIREGQPTLLWALGVERADQRGDAQSAAALRTCAGDAALSDDDVAGLAVLLEELGARAAVEERIRGLVEEGLARLGDTPMPHAARRALETMAAQASVRTR</sequence>
<evidence type="ECO:0000256" key="2">
    <source>
        <dbReference type="ARBA" id="ARBA00006706"/>
    </source>
</evidence>
<dbReference type="PROSITE" id="PS00444">
    <property type="entry name" value="POLYPRENYL_SYNTHASE_2"/>
    <property type="match status" value="1"/>
</dbReference>
<dbReference type="Gene3D" id="1.10.600.10">
    <property type="entry name" value="Farnesyl Diphosphate Synthase"/>
    <property type="match status" value="1"/>
</dbReference>
<name>A0ABW3BE12_9ACTN</name>
<dbReference type="PANTHER" id="PTHR12001">
    <property type="entry name" value="GERANYLGERANYL PYROPHOSPHATE SYNTHASE"/>
    <property type="match status" value="1"/>
</dbReference>
<protein>
    <submittedName>
        <fullName evidence="8">Polyprenyl synthetase family protein</fullName>
        <ecNumber evidence="8">2.5.1.-</ecNumber>
    </submittedName>
</protein>
<evidence type="ECO:0000313" key="8">
    <source>
        <dbReference type="EMBL" id="MFD0801290.1"/>
    </source>
</evidence>
<evidence type="ECO:0000256" key="1">
    <source>
        <dbReference type="ARBA" id="ARBA00001946"/>
    </source>
</evidence>
<evidence type="ECO:0000256" key="3">
    <source>
        <dbReference type="ARBA" id="ARBA00022679"/>
    </source>
</evidence>
<evidence type="ECO:0000256" key="4">
    <source>
        <dbReference type="ARBA" id="ARBA00022723"/>
    </source>
</evidence>
<dbReference type="GO" id="GO:0016740">
    <property type="term" value="F:transferase activity"/>
    <property type="evidence" value="ECO:0007669"/>
    <property type="project" value="UniProtKB-KW"/>
</dbReference>
<comment type="cofactor">
    <cofactor evidence="1">
        <name>Mg(2+)</name>
        <dbReference type="ChEBI" id="CHEBI:18420"/>
    </cofactor>
</comment>
<evidence type="ECO:0000313" key="9">
    <source>
        <dbReference type="Proteomes" id="UP001596956"/>
    </source>
</evidence>
<dbReference type="InterPro" id="IPR033749">
    <property type="entry name" value="Polyprenyl_synt_CS"/>
</dbReference>
<keyword evidence="5" id="KW-0460">Magnesium</keyword>
<comment type="similarity">
    <text evidence="2 6">Belongs to the FPP/GGPP synthase family.</text>
</comment>
<dbReference type="InterPro" id="IPR000092">
    <property type="entry name" value="Polyprenyl_synt"/>
</dbReference>
<organism evidence="8 9">
    <name type="scientific">Streptomonospora algeriensis</name>
    <dbReference type="NCBI Taxonomy" id="995084"/>
    <lineage>
        <taxon>Bacteria</taxon>
        <taxon>Bacillati</taxon>
        <taxon>Actinomycetota</taxon>
        <taxon>Actinomycetes</taxon>
        <taxon>Streptosporangiales</taxon>
        <taxon>Nocardiopsidaceae</taxon>
        <taxon>Streptomonospora</taxon>
    </lineage>
</organism>
<feature type="region of interest" description="Disordered" evidence="7">
    <location>
        <begin position="1"/>
        <end position="24"/>
    </location>
</feature>
<dbReference type="PANTHER" id="PTHR12001:SF85">
    <property type="entry name" value="SHORT CHAIN ISOPRENYL DIPHOSPHATE SYNTHASE"/>
    <property type="match status" value="1"/>
</dbReference>